<dbReference type="GO" id="GO:0008270">
    <property type="term" value="F:zinc ion binding"/>
    <property type="evidence" value="ECO:0007669"/>
    <property type="project" value="UniProtKB-KW"/>
</dbReference>
<evidence type="ECO:0000256" key="1">
    <source>
        <dbReference type="ARBA" id="ARBA00022723"/>
    </source>
</evidence>
<evidence type="ECO:0000313" key="9">
    <source>
        <dbReference type="Proteomes" id="UP001208570"/>
    </source>
</evidence>
<name>A0AAD9J678_9ANNE</name>
<protein>
    <recommendedName>
        <fullName evidence="7">C2H2-type domain-containing protein</fullName>
    </recommendedName>
</protein>
<dbReference type="PANTHER" id="PTHR24379:SF121">
    <property type="entry name" value="C2H2-TYPE DOMAIN-CONTAINING PROTEIN"/>
    <property type="match status" value="1"/>
</dbReference>
<evidence type="ECO:0000259" key="7">
    <source>
        <dbReference type="PROSITE" id="PS50157"/>
    </source>
</evidence>
<dbReference type="InterPro" id="IPR013087">
    <property type="entry name" value="Znf_C2H2_type"/>
</dbReference>
<dbReference type="Pfam" id="PF00096">
    <property type="entry name" value="zf-C2H2"/>
    <property type="match status" value="2"/>
</dbReference>
<evidence type="ECO:0000256" key="6">
    <source>
        <dbReference type="SAM" id="MobiDB-lite"/>
    </source>
</evidence>
<keyword evidence="4" id="KW-0862">Zinc</keyword>
<evidence type="ECO:0000313" key="8">
    <source>
        <dbReference type="EMBL" id="KAK2147213.1"/>
    </source>
</evidence>
<feature type="region of interest" description="Disordered" evidence="6">
    <location>
        <begin position="407"/>
        <end position="426"/>
    </location>
</feature>
<gene>
    <name evidence="8" type="ORF">LSH36_563g00006</name>
</gene>
<evidence type="ECO:0000256" key="3">
    <source>
        <dbReference type="ARBA" id="ARBA00022771"/>
    </source>
</evidence>
<feature type="compositionally biased region" description="Low complexity" evidence="6">
    <location>
        <begin position="61"/>
        <end position="70"/>
    </location>
</feature>
<feature type="domain" description="C2H2-type" evidence="7">
    <location>
        <begin position="215"/>
        <end position="245"/>
    </location>
</feature>
<dbReference type="EMBL" id="JAODUP010000563">
    <property type="protein sequence ID" value="KAK2147213.1"/>
    <property type="molecule type" value="Genomic_DNA"/>
</dbReference>
<keyword evidence="1" id="KW-0479">Metal-binding</keyword>
<dbReference type="Proteomes" id="UP001208570">
    <property type="component" value="Unassembled WGS sequence"/>
</dbReference>
<feature type="domain" description="C2H2-type" evidence="7">
    <location>
        <begin position="571"/>
        <end position="598"/>
    </location>
</feature>
<evidence type="ECO:0000256" key="5">
    <source>
        <dbReference type="PROSITE-ProRule" id="PRU00042"/>
    </source>
</evidence>
<dbReference type="InterPro" id="IPR036236">
    <property type="entry name" value="Znf_C2H2_sf"/>
</dbReference>
<feature type="domain" description="C2H2-type" evidence="7">
    <location>
        <begin position="290"/>
        <end position="318"/>
    </location>
</feature>
<feature type="region of interest" description="Disordered" evidence="6">
    <location>
        <begin position="431"/>
        <end position="497"/>
    </location>
</feature>
<reference evidence="8" key="1">
    <citation type="journal article" date="2023" name="Mol. Biol. Evol.">
        <title>Third-Generation Sequencing Reveals the Adaptive Role of the Epigenome in Three Deep-Sea Polychaetes.</title>
        <authorList>
            <person name="Perez M."/>
            <person name="Aroh O."/>
            <person name="Sun Y."/>
            <person name="Lan Y."/>
            <person name="Juniper S.K."/>
            <person name="Young C.R."/>
            <person name="Angers B."/>
            <person name="Qian P.Y."/>
        </authorList>
    </citation>
    <scope>NUCLEOTIDE SEQUENCE</scope>
    <source>
        <strain evidence="8">P08H-3</strain>
    </source>
</reference>
<keyword evidence="9" id="KW-1185">Reference proteome</keyword>
<dbReference type="PROSITE" id="PS00028">
    <property type="entry name" value="ZINC_FINGER_C2H2_1"/>
    <property type="match status" value="6"/>
</dbReference>
<feature type="region of interest" description="Disordered" evidence="6">
    <location>
        <begin position="61"/>
        <end position="132"/>
    </location>
</feature>
<dbReference type="FunFam" id="3.30.160.60:FF:000446">
    <property type="entry name" value="Zinc finger protein"/>
    <property type="match status" value="1"/>
</dbReference>
<feature type="compositionally biased region" description="Basic and acidic residues" evidence="6">
    <location>
        <begin position="82"/>
        <end position="93"/>
    </location>
</feature>
<feature type="compositionally biased region" description="Acidic residues" evidence="6">
    <location>
        <begin position="469"/>
        <end position="483"/>
    </location>
</feature>
<keyword evidence="3 5" id="KW-0863">Zinc-finger</keyword>
<organism evidence="8 9">
    <name type="scientific">Paralvinella palmiformis</name>
    <dbReference type="NCBI Taxonomy" id="53620"/>
    <lineage>
        <taxon>Eukaryota</taxon>
        <taxon>Metazoa</taxon>
        <taxon>Spiralia</taxon>
        <taxon>Lophotrochozoa</taxon>
        <taxon>Annelida</taxon>
        <taxon>Polychaeta</taxon>
        <taxon>Sedentaria</taxon>
        <taxon>Canalipalpata</taxon>
        <taxon>Terebellida</taxon>
        <taxon>Terebelliformia</taxon>
        <taxon>Alvinellidae</taxon>
        <taxon>Paralvinella</taxon>
    </lineage>
</organism>
<keyword evidence="2" id="KW-0677">Repeat</keyword>
<dbReference type="PROSITE" id="PS50157">
    <property type="entry name" value="ZINC_FINGER_C2H2_2"/>
    <property type="match status" value="4"/>
</dbReference>
<evidence type="ECO:0000256" key="4">
    <source>
        <dbReference type="ARBA" id="ARBA00022833"/>
    </source>
</evidence>
<dbReference type="PANTHER" id="PTHR24379">
    <property type="entry name" value="KRAB AND ZINC FINGER DOMAIN-CONTAINING"/>
    <property type="match status" value="1"/>
</dbReference>
<evidence type="ECO:0000256" key="2">
    <source>
        <dbReference type="ARBA" id="ARBA00022737"/>
    </source>
</evidence>
<dbReference type="SUPFAM" id="SSF57667">
    <property type="entry name" value="beta-beta-alpha zinc fingers"/>
    <property type="match status" value="1"/>
</dbReference>
<comment type="caution">
    <text evidence="8">The sequence shown here is derived from an EMBL/GenBank/DDBJ whole genome shotgun (WGS) entry which is preliminary data.</text>
</comment>
<dbReference type="Gene3D" id="3.30.160.60">
    <property type="entry name" value="Classic Zinc Finger"/>
    <property type="match status" value="2"/>
</dbReference>
<feature type="region of interest" description="Disordered" evidence="6">
    <location>
        <begin position="344"/>
        <end position="390"/>
    </location>
</feature>
<feature type="domain" description="C2H2-type" evidence="7">
    <location>
        <begin position="599"/>
        <end position="621"/>
    </location>
</feature>
<dbReference type="SMART" id="SM00355">
    <property type="entry name" value="ZnF_C2H2"/>
    <property type="match status" value="8"/>
</dbReference>
<sequence length="686" mass="78686">MDRHHTKTVVSRLLHQSILELCKASVPQEQCVQVDGIVCISIGDDDNQIVVKVHEQIGSLQSVSHVSSSQNGERQRSAGSHQRFDDHVSSEYQRKRRNLHSIASAASAKRLRMTEAENKVESSTTNHHGLENLLKGDVQLLTTIKTEIPTDDEPANDSENSYYHSERHVAGSAELKHTGNKTSLNRVFFQDLECEHCKLLLPTFDELQAHNQREHKCSTCGYCWRSFHNFSNYQQHLKTHRRMQIGSRRKHGRKEMVIKWKKCGICRQVCRTVSGIMEHLHDIHDFEKCFTCSTCNYYFPCRQTFITHRREMHTDVQQCRCENCEIYFSYMEFKHHKKECFESHSTGDHKSQSQSLGHCDKVTKEEPDDGEVSSVKDSKREDTESETECGIKADSVFREMLLSEENSEKSVTAVREKSSPPAQNQVIGCYSHKSSEDESSSSQSDSLSAKVRKTVQINLEKSEGKDIPENGDNDEDGDDEDGNNSDNDGSETSLGDSSDFLSMLAVPDIHALIQAARDPSHQFEQVYSHGRTFEKSVPHACQGPFRCQTCFFVIEDFEDFERHCFEMHCRYVCTYCAQTFANRRNLQRHIRRHVGDMPYVCDECGQRFYRDDNLRRHKLKHMTSVRFVCAYCSTPYENKNKLTSHLIGGHAIDVLKVTDQEIMKHVILKDDPVPHYKSASADHSSD</sequence>
<accession>A0AAD9J678</accession>
<dbReference type="AlphaFoldDB" id="A0AAD9J678"/>
<proteinExistence type="predicted"/>